<evidence type="ECO:0000313" key="2">
    <source>
        <dbReference type="Proteomes" id="UP001162483"/>
    </source>
</evidence>
<dbReference type="EMBL" id="CATNWA010019152">
    <property type="protein sequence ID" value="CAI9611621.1"/>
    <property type="molecule type" value="Genomic_DNA"/>
</dbReference>
<reference evidence="1" key="1">
    <citation type="submission" date="2023-05" db="EMBL/GenBank/DDBJ databases">
        <authorList>
            <person name="Stuckert A."/>
        </authorList>
    </citation>
    <scope>NUCLEOTIDE SEQUENCE</scope>
</reference>
<proteinExistence type="predicted"/>
<dbReference type="Proteomes" id="UP001162483">
    <property type="component" value="Unassembled WGS sequence"/>
</dbReference>
<accession>A0ABN9GQ97</accession>
<sequence length="52" mass="6483">MQHCTHMNFLSFFCDRDLFWWYLINSGLFFFLKPKTTENLKVFFLSFCYKIL</sequence>
<organism evidence="1 2">
    <name type="scientific">Staurois parvus</name>
    <dbReference type="NCBI Taxonomy" id="386267"/>
    <lineage>
        <taxon>Eukaryota</taxon>
        <taxon>Metazoa</taxon>
        <taxon>Chordata</taxon>
        <taxon>Craniata</taxon>
        <taxon>Vertebrata</taxon>
        <taxon>Euteleostomi</taxon>
        <taxon>Amphibia</taxon>
        <taxon>Batrachia</taxon>
        <taxon>Anura</taxon>
        <taxon>Neobatrachia</taxon>
        <taxon>Ranoidea</taxon>
        <taxon>Ranidae</taxon>
        <taxon>Staurois</taxon>
    </lineage>
</organism>
<name>A0ABN9GQ97_9NEOB</name>
<protein>
    <submittedName>
        <fullName evidence="1">Uncharacterized protein</fullName>
    </submittedName>
</protein>
<gene>
    <name evidence="1" type="ORF">SPARVUS_LOCUS14581138</name>
</gene>
<evidence type="ECO:0000313" key="1">
    <source>
        <dbReference type="EMBL" id="CAI9611621.1"/>
    </source>
</evidence>
<keyword evidence="2" id="KW-1185">Reference proteome</keyword>
<comment type="caution">
    <text evidence="1">The sequence shown here is derived from an EMBL/GenBank/DDBJ whole genome shotgun (WGS) entry which is preliminary data.</text>
</comment>